<sequence>MRFFFPISGKFSVIISSTGFYSFLSLLFFWILYYADVVVHCVVSCFLIFFSRSYSNGVFSPTLSSSSLMQSSTSSSLLFMCPIEFFTAEISFFHFLLVLHFLLILIHIIEFVFHSFQPPYEHFSELFL</sequence>
<proteinExistence type="predicted"/>
<accession>A0A7J7SPF4</accession>
<comment type="caution">
    <text evidence="2">The sequence shown here is derived from an EMBL/GenBank/DDBJ whole genome shotgun (WGS) entry which is preliminary data.</text>
</comment>
<evidence type="ECO:0000256" key="1">
    <source>
        <dbReference type="SAM" id="Phobius"/>
    </source>
</evidence>
<dbReference type="Proteomes" id="UP000558488">
    <property type="component" value="Unassembled WGS sequence"/>
</dbReference>
<keyword evidence="3" id="KW-1185">Reference proteome</keyword>
<feature type="transmembrane region" description="Helical" evidence="1">
    <location>
        <begin position="92"/>
        <end position="113"/>
    </location>
</feature>
<keyword evidence="1" id="KW-0812">Transmembrane</keyword>
<evidence type="ECO:0000313" key="2">
    <source>
        <dbReference type="EMBL" id="KAF6289957.1"/>
    </source>
</evidence>
<dbReference type="EMBL" id="JACAGB010000038">
    <property type="protein sequence ID" value="KAF6289957.1"/>
    <property type="molecule type" value="Genomic_DNA"/>
</dbReference>
<keyword evidence="1" id="KW-0472">Membrane</keyword>
<feature type="transmembrane region" description="Helical" evidence="1">
    <location>
        <begin position="37"/>
        <end position="55"/>
    </location>
</feature>
<reference evidence="2 3" key="1">
    <citation type="journal article" date="2020" name="Nature">
        <title>Six reference-quality genomes reveal evolution of bat adaptations.</title>
        <authorList>
            <person name="Jebb D."/>
            <person name="Huang Z."/>
            <person name="Pippel M."/>
            <person name="Hughes G.M."/>
            <person name="Lavrichenko K."/>
            <person name="Devanna P."/>
            <person name="Winkler S."/>
            <person name="Jermiin L.S."/>
            <person name="Skirmuntt E.C."/>
            <person name="Katzourakis A."/>
            <person name="Burkitt-Gray L."/>
            <person name="Ray D.A."/>
            <person name="Sullivan K.A.M."/>
            <person name="Roscito J.G."/>
            <person name="Kirilenko B.M."/>
            <person name="Davalos L.M."/>
            <person name="Corthals A.P."/>
            <person name="Power M.L."/>
            <person name="Jones G."/>
            <person name="Ransome R.D."/>
            <person name="Dechmann D.K.N."/>
            <person name="Locatelli A.G."/>
            <person name="Puechmaille S.J."/>
            <person name="Fedrigo O."/>
            <person name="Jarvis E.D."/>
            <person name="Hiller M."/>
            <person name="Vernes S.C."/>
            <person name="Myers E.W."/>
            <person name="Teeling E.C."/>
        </authorList>
    </citation>
    <scope>NUCLEOTIDE SEQUENCE [LARGE SCALE GENOMIC DNA]</scope>
    <source>
        <strain evidence="2">MPipKuh1</strain>
        <tissue evidence="2">Flight muscle</tissue>
    </source>
</reference>
<gene>
    <name evidence="2" type="ORF">mPipKuh1_009789</name>
</gene>
<dbReference type="AlphaFoldDB" id="A0A7J7SPF4"/>
<name>A0A7J7SPF4_PIPKU</name>
<keyword evidence="1" id="KW-1133">Transmembrane helix</keyword>
<protein>
    <submittedName>
        <fullName evidence="2">Uncharacterized protein</fullName>
    </submittedName>
</protein>
<evidence type="ECO:0000313" key="3">
    <source>
        <dbReference type="Proteomes" id="UP000558488"/>
    </source>
</evidence>
<organism evidence="2 3">
    <name type="scientific">Pipistrellus kuhlii</name>
    <name type="common">Kuhl's pipistrelle</name>
    <dbReference type="NCBI Taxonomy" id="59472"/>
    <lineage>
        <taxon>Eukaryota</taxon>
        <taxon>Metazoa</taxon>
        <taxon>Chordata</taxon>
        <taxon>Craniata</taxon>
        <taxon>Vertebrata</taxon>
        <taxon>Euteleostomi</taxon>
        <taxon>Mammalia</taxon>
        <taxon>Eutheria</taxon>
        <taxon>Laurasiatheria</taxon>
        <taxon>Chiroptera</taxon>
        <taxon>Yangochiroptera</taxon>
        <taxon>Vespertilionidae</taxon>
        <taxon>Pipistrellus</taxon>
    </lineage>
</organism>